<evidence type="ECO:0000313" key="3">
    <source>
        <dbReference type="Proteomes" id="UP000051952"/>
    </source>
</evidence>
<name>A0A0S4JE99_BODSA</name>
<accession>A0A0S4JE99</accession>
<feature type="region of interest" description="Disordered" evidence="1">
    <location>
        <begin position="51"/>
        <end position="84"/>
    </location>
</feature>
<keyword evidence="3" id="KW-1185">Reference proteome</keyword>
<feature type="region of interest" description="Disordered" evidence="1">
    <location>
        <begin position="343"/>
        <end position="395"/>
    </location>
</feature>
<feature type="compositionally biased region" description="Low complexity" evidence="1">
    <location>
        <begin position="366"/>
        <end position="376"/>
    </location>
</feature>
<dbReference type="VEuPathDB" id="TriTrypDB:BSAL_15680"/>
<feature type="compositionally biased region" description="Basic and acidic residues" evidence="1">
    <location>
        <begin position="343"/>
        <end position="352"/>
    </location>
</feature>
<organism evidence="2 3">
    <name type="scientific">Bodo saltans</name>
    <name type="common">Flagellated protozoan</name>
    <dbReference type="NCBI Taxonomy" id="75058"/>
    <lineage>
        <taxon>Eukaryota</taxon>
        <taxon>Discoba</taxon>
        <taxon>Euglenozoa</taxon>
        <taxon>Kinetoplastea</taxon>
        <taxon>Metakinetoplastina</taxon>
        <taxon>Eubodonida</taxon>
        <taxon>Bodonidae</taxon>
        <taxon>Bodo</taxon>
    </lineage>
</organism>
<dbReference type="EMBL" id="CYKH01001646">
    <property type="protein sequence ID" value="CUG88492.1"/>
    <property type="molecule type" value="Genomic_DNA"/>
</dbReference>
<feature type="region of interest" description="Disordered" evidence="1">
    <location>
        <begin position="190"/>
        <end position="296"/>
    </location>
</feature>
<dbReference type="AlphaFoldDB" id="A0A0S4JE99"/>
<feature type="compositionally biased region" description="Polar residues" evidence="1">
    <location>
        <begin position="553"/>
        <end position="565"/>
    </location>
</feature>
<evidence type="ECO:0000256" key="1">
    <source>
        <dbReference type="SAM" id="MobiDB-lite"/>
    </source>
</evidence>
<evidence type="ECO:0000313" key="2">
    <source>
        <dbReference type="EMBL" id="CUG88492.1"/>
    </source>
</evidence>
<feature type="compositionally biased region" description="Polar residues" evidence="1">
    <location>
        <begin position="353"/>
        <end position="365"/>
    </location>
</feature>
<protein>
    <submittedName>
        <fullName evidence="2">Uncharacterized protein</fullName>
    </submittedName>
</protein>
<feature type="region of interest" description="Disordered" evidence="1">
    <location>
        <begin position="514"/>
        <end position="565"/>
    </location>
</feature>
<feature type="compositionally biased region" description="Polar residues" evidence="1">
    <location>
        <begin position="204"/>
        <end position="214"/>
    </location>
</feature>
<sequence length="565" mass="59977">MTDSTSYVSPLAIVQLTTQRLRAKLSLLDTIGISAPVSTTNISSYHHHATTTTATSSSLHHHDPRSATNMASRQHLDSAGGGAGLYQLHRATPVSSSYAPQLNATASVALEVRSSGLTVTSGQARSTEINKASNVRIVPQQKARGQSRDPPLMGLRQQETPAAMIRQPADHNLLISSVMKDFGFDYETAKRLPRPGSTGRSDEGTTATGSSTVDESGVVGATRHTNAQRYEDLKTPSMNVSSVAGGGVLPGGERDDETTFDDTGYVVGPQHGGRSQGNDDEIPRPQTPPHPHQSNIALARHHDPNVLIVSGFEADEGSSVPVVPQLRSVVPQQNMKATVEISREGLQKRKPQENTLAASDAQQKPRTASASRARSASADHSRRLGPSASSPLGPATFSSTAISDLLSKTNTGLSAAKRDELFAVAQRAYEGIVGTKHNTSAIYRNYPNLCRQSEKNRPPTVASNSLKSAAPTPASVNTSKFERGGSANTGGGSPPRWPRRVISDPYVTSNLQRGETQVRHVSAPRRALHPSAVKGLHLQSSSTSLLRGGRAANNATPSRRSLSSR</sequence>
<reference evidence="3" key="1">
    <citation type="submission" date="2015-09" db="EMBL/GenBank/DDBJ databases">
        <authorList>
            <consortium name="Pathogen Informatics"/>
        </authorList>
    </citation>
    <scope>NUCLEOTIDE SEQUENCE [LARGE SCALE GENOMIC DNA]</scope>
    <source>
        <strain evidence="3">Lake Konstanz</strain>
    </source>
</reference>
<feature type="region of interest" description="Disordered" evidence="1">
    <location>
        <begin position="450"/>
        <end position="501"/>
    </location>
</feature>
<dbReference type="Proteomes" id="UP000051952">
    <property type="component" value="Unassembled WGS sequence"/>
</dbReference>
<proteinExistence type="predicted"/>
<gene>
    <name evidence="2" type="ORF">BSAL_15680</name>
</gene>